<reference evidence="5 6" key="1">
    <citation type="submission" date="2019-04" db="EMBL/GenBank/DDBJ databases">
        <authorList>
            <person name="Jiang L."/>
        </authorList>
    </citation>
    <scope>NUCLEOTIDE SEQUENCE [LARGE SCALE GENOMIC DNA]</scope>
    <source>
        <strain evidence="5 6">YIM 131861</strain>
    </source>
</reference>
<organism evidence="5 6">
    <name type="scientific">Orlajensenia flava</name>
    <dbReference type="NCBI Taxonomy" id="2565934"/>
    <lineage>
        <taxon>Bacteria</taxon>
        <taxon>Bacillati</taxon>
        <taxon>Actinomycetota</taxon>
        <taxon>Actinomycetes</taxon>
        <taxon>Micrococcales</taxon>
        <taxon>Microbacteriaceae</taxon>
        <taxon>Orlajensenia</taxon>
    </lineage>
</organism>
<dbReference type="AlphaFoldDB" id="A0A4S4FGC2"/>
<feature type="binding site" evidence="3">
    <location>
        <position position="262"/>
    </location>
    <ligand>
        <name>substrate</name>
    </ligand>
</feature>
<dbReference type="PANTHER" id="PTHR43244:SF1">
    <property type="entry name" value="5,10-METHYLENETETRAHYDROMETHANOPTERIN REDUCTASE"/>
    <property type="match status" value="1"/>
</dbReference>
<dbReference type="GO" id="GO:0052749">
    <property type="term" value="F:glucose-6-phosphate dehydrogenase (coenzyme F420) activity"/>
    <property type="evidence" value="ECO:0007669"/>
    <property type="project" value="UniProtKB-EC"/>
</dbReference>
<feature type="active site" description="Proton acceptor" evidence="3">
    <location>
        <position position="108"/>
    </location>
</feature>
<dbReference type="HAMAP" id="MF_02123">
    <property type="entry name" value="F420_G6P_DH"/>
    <property type="match status" value="1"/>
</dbReference>
<dbReference type="Gene3D" id="3.20.20.30">
    <property type="entry name" value="Luciferase-like domain"/>
    <property type="match status" value="1"/>
</dbReference>
<evidence type="ECO:0000256" key="3">
    <source>
        <dbReference type="HAMAP-Rule" id="MF_02123"/>
    </source>
</evidence>
<feature type="binding site" evidence="3">
    <location>
        <position position="201"/>
    </location>
    <ligand>
        <name>substrate</name>
    </ligand>
</feature>
<dbReference type="RefSeq" id="WP_136425540.1">
    <property type="nucleotide sequence ID" value="NZ_SSSN01000015.1"/>
</dbReference>
<dbReference type="SUPFAM" id="SSF51679">
    <property type="entry name" value="Bacterial luciferase-like"/>
    <property type="match status" value="1"/>
</dbReference>
<dbReference type="NCBIfam" id="TIGR03554">
    <property type="entry name" value="F420_G6P_DH"/>
    <property type="match status" value="1"/>
</dbReference>
<protein>
    <recommendedName>
        <fullName evidence="3">F420-dependent glucose-6-phosphate dehydrogenase</fullName>
        <shortName evidence="3">FGD</shortName>
        <shortName evidence="3">G6PD</shortName>
        <ecNumber evidence="3">1.1.98.2</ecNumber>
    </recommendedName>
</protein>
<feature type="binding site" evidence="3">
    <location>
        <position position="38"/>
    </location>
    <ligand>
        <name>coenzyme F420-(gamma-Glu)n</name>
        <dbReference type="ChEBI" id="CHEBI:133980"/>
    </ligand>
</feature>
<dbReference type="EMBL" id="SSSN01000015">
    <property type="protein sequence ID" value="THG29151.1"/>
    <property type="molecule type" value="Genomic_DNA"/>
</dbReference>
<comment type="similarity">
    <text evidence="3">Belongs to the F420-dependent glucose-6-phosphate dehydrogenase family.</text>
</comment>
<dbReference type="InterPro" id="IPR011251">
    <property type="entry name" value="Luciferase-like_dom"/>
</dbReference>
<dbReference type="Proteomes" id="UP000307380">
    <property type="component" value="Unassembled WGS sequence"/>
</dbReference>
<feature type="domain" description="Luciferase-like" evidence="4">
    <location>
        <begin position="10"/>
        <end position="310"/>
    </location>
</feature>
<dbReference type="NCBIfam" id="TIGR03557">
    <property type="entry name" value="F420_G6P_family"/>
    <property type="match status" value="1"/>
</dbReference>
<evidence type="ECO:0000313" key="6">
    <source>
        <dbReference type="Proteomes" id="UP000307380"/>
    </source>
</evidence>
<comment type="function">
    <text evidence="3">Catalyzes the coenzyme F420-dependent oxidation of glucose 6-phosphate (G6P) to 6-phosphogluconolactone.</text>
</comment>
<keyword evidence="2 3" id="KW-0119">Carbohydrate metabolism</keyword>
<name>A0A4S4FGC2_9MICO</name>
<dbReference type="PANTHER" id="PTHR43244">
    <property type="match status" value="1"/>
</dbReference>
<feature type="binding site" evidence="3">
    <location>
        <position position="75"/>
    </location>
    <ligand>
        <name>coenzyme F420-(gamma-Glu)n</name>
        <dbReference type="ChEBI" id="CHEBI:133980"/>
    </ligand>
</feature>
<gene>
    <name evidence="3 5" type="primary">fgd</name>
    <name evidence="5" type="ORF">E6C70_16215</name>
</gene>
<dbReference type="InterPro" id="IPR050564">
    <property type="entry name" value="F420-G6PD/mer"/>
</dbReference>
<feature type="binding site" evidence="3">
    <location>
        <begin position="180"/>
        <end position="181"/>
    </location>
    <ligand>
        <name>coenzyme F420-(gamma-Glu)n</name>
        <dbReference type="ChEBI" id="CHEBI:133980"/>
    </ligand>
</feature>
<dbReference type="OrthoDB" id="180193at2"/>
<dbReference type="InterPro" id="IPR019944">
    <property type="entry name" value="F420-dep_G6P_DH"/>
</dbReference>
<feature type="active site" description="Proton donor" evidence="3">
    <location>
        <position position="39"/>
    </location>
</feature>
<dbReference type="InterPro" id="IPR036661">
    <property type="entry name" value="Luciferase-like_sf"/>
</dbReference>
<evidence type="ECO:0000259" key="4">
    <source>
        <dbReference type="Pfam" id="PF00296"/>
    </source>
</evidence>
<dbReference type="GO" id="GO:0005975">
    <property type="term" value="P:carbohydrate metabolic process"/>
    <property type="evidence" value="ECO:0007669"/>
    <property type="project" value="UniProtKB-UniRule"/>
</dbReference>
<sequence length="338" mass="37299">MTLTLGYKASAEQFAPRELVELAVAAEEHGFESAFASDHFQPWRHEGGHAPFSLAWMAAVGERTSTIRIGTSVMTPTFRYNPAVLAQAFATLGCLYPGRIIAGFGTGEALNEIATGFRGTGEQDWPEFKERFGRLRESVRLMRALWSEDRVDFEGEYYSTHGASIYDRPEGGIPIYIAAGGPTVAKYAGRAGDGFICTSGKGWDLYTEQLVPAVKEGAAAADRSYDDIDRMIEIKLSYEETEDAALENTRFWAPLALSAEQKSSIHDPIEMEKAADALPIEKIASRWIVGSDPDAVTSEIAKYVDAGFTHLVFHAPGEDQRRFLTLFERDLAPRLRSL</sequence>
<dbReference type="Pfam" id="PF00296">
    <property type="entry name" value="Bac_luciferase"/>
    <property type="match status" value="1"/>
</dbReference>
<keyword evidence="6" id="KW-1185">Reference proteome</keyword>
<dbReference type="EC" id="1.1.98.2" evidence="3"/>
<evidence type="ECO:0000256" key="1">
    <source>
        <dbReference type="ARBA" id="ARBA00023002"/>
    </source>
</evidence>
<feature type="binding site" evidence="3">
    <location>
        <position position="198"/>
    </location>
    <ligand>
        <name>substrate</name>
    </ligand>
</feature>
<evidence type="ECO:0000313" key="5">
    <source>
        <dbReference type="EMBL" id="THG29151.1"/>
    </source>
</evidence>
<dbReference type="GO" id="GO:0016705">
    <property type="term" value="F:oxidoreductase activity, acting on paired donors, with incorporation or reduction of molecular oxygen"/>
    <property type="evidence" value="ECO:0007669"/>
    <property type="project" value="InterPro"/>
</dbReference>
<dbReference type="GO" id="GO:0070967">
    <property type="term" value="F:coenzyme F420 binding"/>
    <property type="evidence" value="ECO:0007669"/>
    <property type="project" value="UniProtKB-UniRule"/>
</dbReference>
<dbReference type="CDD" id="cd01097">
    <property type="entry name" value="Tetrahydromethanopterin_reductase"/>
    <property type="match status" value="1"/>
</dbReference>
<proteinExistence type="inferred from homology"/>
<comment type="catalytic activity">
    <reaction evidence="3">
        <text>oxidized coenzyme F420-(gamma-L-Glu)(n) + D-glucose 6-phosphate + H(+) = 6-phospho-D-glucono-1,5-lactone + reduced coenzyme F420-(gamma-L-Glu)(n)</text>
        <dbReference type="Rhea" id="RHEA:27294"/>
        <dbReference type="Rhea" id="RHEA-COMP:12939"/>
        <dbReference type="Rhea" id="RHEA-COMP:14378"/>
        <dbReference type="ChEBI" id="CHEBI:15378"/>
        <dbReference type="ChEBI" id="CHEBI:57955"/>
        <dbReference type="ChEBI" id="CHEBI:61548"/>
        <dbReference type="ChEBI" id="CHEBI:133980"/>
        <dbReference type="ChEBI" id="CHEBI:139511"/>
        <dbReference type="EC" id="1.1.98.2"/>
    </reaction>
</comment>
<feature type="binding site" evidence="3">
    <location>
        <begin position="106"/>
        <end position="107"/>
    </location>
    <ligand>
        <name>coenzyme F420-(gamma-Glu)n</name>
        <dbReference type="ChEBI" id="CHEBI:133980"/>
    </ligand>
</feature>
<accession>A0A4S4FGC2</accession>
<evidence type="ECO:0000256" key="2">
    <source>
        <dbReference type="ARBA" id="ARBA00023277"/>
    </source>
</evidence>
<comment type="caution">
    <text evidence="3">Lacks conserved residue(s) required for the propagation of feature annotation.</text>
</comment>
<feature type="binding site" evidence="3">
    <location>
        <position position="286"/>
    </location>
    <ligand>
        <name>substrate</name>
    </ligand>
</feature>
<feature type="binding site" evidence="3">
    <location>
        <position position="111"/>
    </location>
    <ligand>
        <name>coenzyme F420-(gamma-Glu)n</name>
        <dbReference type="ChEBI" id="CHEBI:133980"/>
    </ligand>
</feature>
<dbReference type="InterPro" id="IPR019945">
    <property type="entry name" value="F420_G6P_DH-rel"/>
</dbReference>
<comment type="caution">
    <text evidence="5">The sequence shown here is derived from an EMBL/GenBank/DDBJ whole genome shotgun (WGS) entry which is preliminary data.</text>
</comment>
<keyword evidence="1 3" id="KW-0560">Oxidoreductase</keyword>
<comment type="subunit">
    <text evidence="3">Homodimer.</text>
</comment>